<evidence type="ECO:0000259" key="4">
    <source>
        <dbReference type="Pfam" id="PF07859"/>
    </source>
</evidence>
<feature type="active site" evidence="3">
    <location>
        <position position="224"/>
    </location>
</feature>
<sequence length="381" mass="40206">MPFSLPSTIVQSLPADGPTRSVGWAPNATDRARRAALGASGLVPSAATALLARPATIADGARLDPMFQLGDKVIDIFGDQPLSDETLPGARKKTVAAAYYTSGPHIPVDYVCDLSIPVPTTGAATGTNIGARLYRPTRENTTLPLLVFIHGGGFGAGTLDSHDVTCRYFATRGQVAVLSVDYRLAPEFPYPTPLDDCVAAFRWAREHAEELRIDPERIALAGDSAGGNLTAATCLRLRDAGEVGPAFQMLFVPVTTAEAGGGGTDSFTTFARGPYLTAEHIKYFTGAYLPSDDLIGEPYVSPLLAEDLSGLPSAHVAVAGFDPLRDQGEAYARRMREAGVRVSLRRHETIVHPFVNSVGVNAAARSAVDEAIGAMRMGLGV</sequence>
<protein>
    <submittedName>
        <fullName evidence="5">Carboxylesterase NlhH</fullName>
    </submittedName>
</protein>
<dbReference type="InterPro" id="IPR002168">
    <property type="entry name" value="Lipase_GDXG_HIS_AS"/>
</dbReference>
<evidence type="ECO:0000313" key="5">
    <source>
        <dbReference type="EMBL" id="ANI92884.1"/>
    </source>
</evidence>
<gene>
    <name evidence="5" type="ORF">BJL86_2117</name>
</gene>
<dbReference type="PANTHER" id="PTHR23025:SF4">
    <property type="entry name" value="ALPHA_BETA HYDROLASE FOLD-3 DOMAIN-CONTAINING PROTEIN"/>
    <property type="match status" value="1"/>
</dbReference>
<dbReference type="STRING" id="499555.BJL86_2117"/>
<evidence type="ECO:0000256" key="1">
    <source>
        <dbReference type="ARBA" id="ARBA00010515"/>
    </source>
</evidence>
<proteinExistence type="inferred from homology"/>
<dbReference type="GO" id="GO:0004771">
    <property type="term" value="F:sterol ester esterase activity"/>
    <property type="evidence" value="ECO:0007669"/>
    <property type="project" value="TreeGrafter"/>
</dbReference>
<dbReference type="EMBL" id="CP015961">
    <property type="protein sequence ID" value="ANI92884.1"/>
    <property type="molecule type" value="Genomic_DNA"/>
</dbReference>
<dbReference type="KEGG" id="dtm:BJL86_2117"/>
<evidence type="ECO:0000256" key="3">
    <source>
        <dbReference type="PROSITE-ProRule" id="PRU10038"/>
    </source>
</evidence>
<dbReference type="SUPFAM" id="SSF53474">
    <property type="entry name" value="alpha/beta-Hydrolases"/>
    <property type="match status" value="1"/>
</dbReference>
<dbReference type="GO" id="GO:0004806">
    <property type="term" value="F:triacylglycerol lipase activity"/>
    <property type="evidence" value="ECO:0007669"/>
    <property type="project" value="TreeGrafter"/>
</dbReference>
<dbReference type="InterPro" id="IPR029058">
    <property type="entry name" value="AB_hydrolase_fold"/>
</dbReference>
<dbReference type="Pfam" id="PF07859">
    <property type="entry name" value="Abhydrolase_3"/>
    <property type="match status" value="1"/>
</dbReference>
<dbReference type="Gene3D" id="3.40.50.1820">
    <property type="entry name" value="alpha/beta hydrolase"/>
    <property type="match status" value="1"/>
</dbReference>
<keyword evidence="2" id="KW-0378">Hydrolase</keyword>
<dbReference type="InterPro" id="IPR033140">
    <property type="entry name" value="Lipase_GDXG_put_SER_AS"/>
</dbReference>
<feature type="domain" description="Alpha/beta hydrolase fold-3" evidence="4">
    <location>
        <begin position="146"/>
        <end position="355"/>
    </location>
</feature>
<evidence type="ECO:0000256" key="2">
    <source>
        <dbReference type="ARBA" id="ARBA00022801"/>
    </source>
</evidence>
<dbReference type="InterPro" id="IPR013094">
    <property type="entry name" value="AB_hydrolase_3"/>
</dbReference>
<dbReference type="OrthoDB" id="3181909at2"/>
<dbReference type="Proteomes" id="UP000186104">
    <property type="component" value="Chromosome"/>
</dbReference>
<dbReference type="RefSeq" id="WP_082908542.1">
    <property type="nucleotide sequence ID" value="NZ_CP015961.1"/>
</dbReference>
<keyword evidence="6" id="KW-1185">Reference proteome</keyword>
<accession>A0A173LMI2</accession>
<evidence type="ECO:0000313" key="6">
    <source>
        <dbReference type="Proteomes" id="UP000186104"/>
    </source>
</evidence>
<dbReference type="AlphaFoldDB" id="A0A173LMI2"/>
<dbReference type="PROSITE" id="PS01173">
    <property type="entry name" value="LIPASE_GDXG_HIS"/>
    <property type="match status" value="1"/>
</dbReference>
<dbReference type="PROSITE" id="PS01174">
    <property type="entry name" value="LIPASE_GDXG_SER"/>
    <property type="match status" value="1"/>
</dbReference>
<dbReference type="GO" id="GO:0019433">
    <property type="term" value="P:triglyceride catabolic process"/>
    <property type="evidence" value="ECO:0007669"/>
    <property type="project" value="TreeGrafter"/>
</dbReference>
<organism evidence="5 6">
    <name type="scientific">Dietzia timorensis</name>
    <dbReference type="NCBI Taxonomy" id="499555"/>
    <lineage>
        <taxon>Bacteria</taxon>
        <taxon>Bacillati</taxon>
        <taxon>Actinomycetota</taxon>
        <taxon>Actinomycetes</taxon>
        <taxon>Mycobacteriales</taxon>
        <taxon>Dietziaceae</taxon>
        <taxon>Dietzia</taxon>
    </lineage>
</organism>
<name>A0A173LMI2_9ACTN</name>
<dbReference type="PANTHER" id="PTHR23025">
    <property type="entry name" value="TRIACYLGLYCEROL LIPASE"/>
    <property type="match status" value="1"/>
</dbReference>
<comment type="similarity">
    <text evidence="1">Belongs to the 'GDXG' lipolytic enzyme family.</text>
</comment>
<dbReference type="GO" id="GO:0005829">
    <property type="term" value="C:cytosol"/>
    <property type="evidence" value="ECO:0007669"/>
    <property type="project" value="TreeGrafter"/>
</dbReference>
<reference evidence="5 6" key="1">
    <citation type="submission" date="2016-06" db="EMBL/GenBank/DDBJ databases">
        <title>Complete genome sequence of a saline-alkali tolerant type strain Dietzia timorensis ID05-A0528T.</title>
        <authorList>
            <person name="Wu X."/>
        </authorList>
    </citation>
    <scope>NUCLEOTIDE SEQUENCE [LARGE SCALE GENOMIC DNA]</scope>
    <source>
        <strain evidence="5 6">ID05-A0528</strain>
    </source>
</reference>